<protein>
    <recommendedName>
        <fullName evidence="3">Cell wall mannoprotein PIR1-like C-terminal domain-containing protein</fullName>
    </recommendedName>
</protein>
<dbReference type="OrthoDB" id="4657524at2759"/>
<dbReference type="AlphaFoldDB" id="A0A507BM48"/>
<dbReference type="RefSeq" id="XP_031000290.1">
    <property type="nucleotide sequence ID" value="XM_031136625.1"/>
</dbReference>
<feature type="signal peptide" evidence="2">
    <location>
        <begin position="1"/>
        <end position="20"/>
    </location>
</feature>
<organism evidence="4 5">
    <name type="scientific">Thyridium curvatum</name>
    <dbReference type="NCBI Taxonomy" id="1093900"/>
    <lineage>
        <taxon>Eukaryota</taxon>
        <taxon>Fungi</taxon>
        <taxon>Dikarya</taxon>
        <taxon>Ascomycota</taxon>
        <taxon>Pezizomycotina</taxon>
        <taxon>Sordariomycetes</taxon>
        <taxon>Sordariomycetidae</taxon>
        <taxon>Thyridiales</taxon>
        <taxon>Thyridiaceae</taxon>
        <taxon>Thyridium</taxon>
    </lineage>
</organism>
<evidence type="ECO:0000256" key="1">
    <source>
        <dbReference type="SAM" id="MobiDB-lite"/>
    </source>
</evidence>
<dbReference type="GeneID" id="41969883"/>
<reference evidence="4 5" key="1">
    <citation type="submission" date="2019-06" db="EMBL/GenBank/DDBJ databases">
        <title>Draft genome sequence of the filamentous fungus Phialemoniopsis curvata isolated from diesel fuel.</title>
        <authorList>
            <person name="Varaljay V.A."/>
            <person name="Lyon W.J."/>
            <person name="Crouch A.L."/>
            <person name="Drake C.E."/>
            <person name="Hollomon J.M."/>
            <person name="Nadeau L.J."/>
            <person name="Nunn H.S."/>
            <person name="Stevenson B.S."/>
            <person name="Bojanowski C.L."/>
            <person name="Crookes-Goodson W.J."/>
        </authorList>
    </citation>
    <scope>NUCLEOTIDE SEQUENCE [LARGE SCALE GENOMIC DNA]</scope>
    <source>
        <strain evidence="4 5">D216</strain>
    </source>
</reference>
<feature type="domain" description="Cell wall mannoprotein PIR1-like C-terminal" evidence="3">
    <location>
        <begin position="64"/>
        <end position="138"/>
    </location>
</feature>
<feature type="chain" id="PRO_5021252556" description="Cell wall mannoprotein PIR1-like C-terminal domain-containing protein" evidence="2">
    <location>
        <begin position="21"/>
        <end position="230"/>
    </location>
</feature>
<evidence type="ECO:0000313" key="5">
    <source>
        <dbReference type="Proteomes" id="UP000319257"/>
    </source>
</evidence>
<gene>
    <name evidence="4" type="ORF">E0L32_002436</name>
</gene>
<comment type="caution">
    <text evidence="4">The sequence shown here is derived from an EMBL/GenBank/DDBJ whole genome shotgun (WGS) entry which is preliminary data.</text>
</comment>
<dbReference type="Pfam" id="PF22799">
    <property type="entry name" value="PIR1-like_C"/>
    <property type="match status" value="1"/>
</dbReference>
<dbReference type="PANTHER" id="PTHR39613">
    <property type="entry name" value="ANCHORED CELL WALL PROTEIN, PUTATIVE (AFU_ORTHOLOGUE AFUA_4G08960)-RELATED"/>
    <property type="match status" value="1"/>
</dbReference>
<proteinExistence type="predicted"/>
<feature type="region of interest" description="Disordered" evidence="1">
    <location>
        <begin position="190"/>
        <end position="211"/>
    </location>
</feature>
<keyword evidence="5" id="KW-1185">Reference proteome</keyword>
<evidence type="ECO:0000256" key="2">
    <source>
        <dbReference type="SAM" id="SignalP"/>
    </source>
</evidence>
<dbReference type="PANTHER" id="PTHR39613:SF1">
    <property type="entry name" value="ANCHORED CELL WALL PROTEIN, PUTATIVE (AFU_ORTHOLOGUE AFUA_4G08960)-RELATED"/>
    <property type="match status" value="1"/>
</dbReference>
<dbReference type="EMBL" id="SKBQ01000010">
    <property type="protein sequence ID" value="TPX18579.1"/>
    <property type="molecule type" value="Genomic_DNA"/>
</dbReference>
<sequence length="230" mass="24143">MGLPMPTRLLLLLFASAVLAQTDCCKFTLSASPSFPQPAGELQDGQIRFNGSYPQSTFCLKKDGGFVDGNGFGCIVTGPPETQIQCDQGKSPDKDFSVSSNNTLLYKGSPSFFACPATDTEYNIYVAPNFNQSKCFPITLTTSGCGATNTTCPPPTTIWMKEWVTETVPQSVTFTFTTVTSCGGNSTAMPTSGGWNGTASAPTKGPEVSNTMTGSMRIATAGGSTGRAKL</sequence>
<dbReference type="Proteomes" id="UP000319257">
    <property type="component" value="Unassembled WGS sequence"/>
</dbReference>
<dbReference type="InterPro" id="IPR054508">
    <property type="entry name" value="PIR1-like_C"/>
</dbReference>
<dbReference type="InParanoid" id="A0A507BM48"/>
<keyword evidence="2" id="KW-0732">Signal</keyword>
<accession>A0A507BM48</accession>
<evidence type="ECO:0000259" key="3">
    <source>
        <dbReference type="Pfam" id="PF22799"/>
    </source>
</evidence>
<evidence type="ECO:0000313" key="4">
    <source>
        <dbReference type="EMBL" id="TPX18579.1"/>
    </source>
</evidence>
<name>A0A507BM48_9PEZI</name>